<reference evidence="2" key="1">
    <citation type="journal article" date="2014" name="Proc. Natl. Acad. Sci. U.S.A.">
        <title>Extensive sampling of basidiomycete genomes demonstrates inadequacy of the white-rot/brown-rot paradigm for wood decay fungi.</title>
        <authorList>
            <person name="Riley R."/>
            <person name="Salamov A.A."/>
            <person name="Brown D.W."/>
            <person name="Nagy L.G."/>
            <person name="Floudas D."/>
            <person name="Held B.W."/>
            <person name="Levasseur A."/>
            <person name="Lombard V."/>
            <person name="Morin E."/>
            <person name="Otillar R."/>
            <person name="Lindquist E.A."/>
            <person name="Sun H."/>
            <person name="LaButti K.M."/>
            <person name="Schmutz J."/>
            <person name="Jabbour D."/>
            <person name="Luo H."/>
            <person name="Baker S.E."/>
            <person name="Pisabarro A.G."/>
            <person name="Walton J.D."/>
            <person name="Blanchette R.A."/>
            <person name="Henrissat B."/>
            <person name="Martin F."/>
            <person name="Cullen D."/>
            <person name="Hibbett D.S."/>
            <person name="Grigoriev I.V."/>
        </authorList>
    </citation>
    <scope>NUCLEOTIDE SEQUENCE [LARGE SCALE GENOMIC DNA]</scope>
    <source>
        <strain evidence="2">FD-172 SS1</strain>
    </source>
</reference>
<sequence>MFCRARRPAPQLSDALEDIVKLAQSDPPAAIDFVSAFKPKENICLDLRRAVLRGSQIQRQCGRNLSMKSGGPTDPLFSVSVLIGSPKSVVRWQTVMRDIGGIGDRKIFSCGKGSSLEQNEYRVQHALHRLSRRQHAVAVPTSGFQVHRAECDAAAQGERGRRGGAAVDSVWGNGVEALVPKKTRTEHATMDVKASEDHKELKEL</sequence>
<dbReference type="InParanoid" id="A0A067M6K4"/>
<accession>A0A067M6K4</accession>
<evidence type="ECO:0000313" key="1">
    <source>
        <dbReference type="EMBL" id="KDQ11383.1"/>
    </source>
</evidence>
<dbReference type="Proteomes" id="UP000027195">
    <property type="component" value="Unassembled WGS sequence"/>
</dbReference>
<dbReference type="AlphaFoldDB" id="A0A067M6K4"/>
<gene>
    <name evidence="1" type="ORF">BOTBODRAFT_189919</name>
</gene>
<dbReference type="HOGENOM" id="CLU_1343046_0_0_1"/>
<proteinExistence type="predicted"/>
<protein>
    <submittedName>
        <fullName evidence="1">Uncharacterized protein</fullName>
    </submittedName>
</protein>
<keyword evidence="2" id="KW-1185">Reference proteome</keyword>
<dbReference type="EMBL" id="KL198059">
    <property type="protein sequence ID" value="KDQ11383.1"/>
    <property type="molecule type" value="Genomic_DNA"/>
</dbReference>
<evidence type="ECO:0000313" key="2">
    <source>
        <dbReference type="Proteomes" id="UP000027195"/>
    </source>
</evidence>
<name>A0A067M6K4_BOTB1</name>
<organism evidence="1 2">
    <name type="scientific">Botryobasidium botryosum (strain FD-172 SS1)</name>
    <dbReference type="NCBI Taxonomy" id="930990"/>
    <lineage>
        <taxon>Eukaryota</taxon>
        <taxon>Fungi</taxon>
        <taxon>Dikarya</taxon>
        <taxon>Basidiomycota</taxon>
        <taxon>Agaricomycotina</taxon>
        <taxon>Agaricomycetes</taxon>
        <taxon>Cantharellales</taxon>
        <taxon>Botryobasidiaceae</taxon>
        <taxon>Botryobasidium</taxon>
    </lineage>
</organism>